<dbReference type="RefSeq" id="WP_170052374.1">
    <property type="nucleotide sequence ID" value="NZ_JABBKX010000001.1"/>
</dbReference>
<dbReference type="Proteomes" id="UP000548582">
    <property type="component" value="Unassembled WGS sequence"/>
</dbReference>
<dbReference type="Pfam" id="PF13400">
    <property type="entry name" value="Tad"/>
    <property type="match status" value="1"/>
</dbReference>
<proteinExistence type="predicted"/>
<name>A0A848E9W5_9PROT</name>
<dbReference type="AlphaFoldDB" id="A0A848E9W5"/>
<feature type="domain" description="Putative Flp pilus-assembly TadG-like N-terminal" evidence="2">
    <location>
        <begin position="25"/>
        <end position="69"/>
    </location>
</feature>
<dbReference type="InterPro" id="IPR028087">
    <property type="entry name" value="Tad_N"/>
</dbReference>
<dbReference type="EMBL" id="JABBKX010000001">
    <property type="protein sequence ID" value="NMJ40088.1"/>
    <property type="molecule type" value="Genomic_DNA"/>
</dbReference>
<keyword evidence="4" id="KW-1185">Reference proteome</keyword>
<feature type="region of interest" description="Disordered" evidence="1">
    <location>
        <begin position="1"/>
        <end position="21"/>
    </location>
</feature>
<protein>
    <recommendedName>
        <fullName evidence="2">Putative Flp pilus-assembly TadG-like N-terminal domain-containing protein</fullName>
    </recommendedName>
</protein>
<organism evidence="3 4">
    <name type="scientific">Neoroseomonas marina</name>
    <dbReference type="NCBI Taxonomy" id="1232220"/>
    <lineage>
        <taxon>Bacteria</taxon>
        <taxon>Pseudomonadati</taxon>
        <taxon>Pseudomonadota</taxon>
        <taxon>Alphaproteobacteria</taxon>
        <taxon>Acetobacterales</taxon>
        <taxon>Acetobacteraceae</taxon>
        <taxon>Neoroseomonas</taxon>
    </lineage>
</organism>
<accession>A0A848E9W5</accession>
<evidence type="ECO:0000256" key="1">
    <source>
        <dbReference type="SAM" id="MobiDB-lite"/>
    </source>
</evidence>
<comment type="caution">
    <text evidence="3">The sequence shown here is derived from an EMBL/GenBank/DDBJ whole genome shotgun (WGS) entry which is preliminary data.</text>
</comment>
<sequence length="518" mass="52868">MSNTSMSGPMRGRAKPAPRRLGNRGAMGAAFAIGATVLLGMGALATEAGVWLNTRRNAQDAADAAAYAGLVRLSLTDATAATAAATQVATRNGFTDTGALANAGDTRVVVQTGLWQNSTFTSPAPSGSSANAVRVDINQVQRIGLTQLISRTAPIAWGGAIAALEVGGPACTLSIPPATTSSQVQGRTNIAGSTTVNAPNCIIASNMEGSKSINVQGSAVNSVTAAALRASGQCYNCEDVPSGNVPGGYTSGATQTPNPYSALDAWTMPTFGNGNNNYPCVDPLYVDSNNTFVSSQSQASTIYLAAYNTIGAQSQSITYRTGNGNSTRTFNITNTSYVATCTNISLSGQTLVLKPGTYFFNNASLSMSNGTITCDGCTPGGAGVTLVFTGSNSNSVGNLQITGGNFTLIAPGTATNANPADFMGTVIYRDDLARVSNSANDTMIITGNSTSTLFGAVYSPTAEVRLVGMTGMNQTTAGNCIAVVAAEITFSGNSGANIDACESNGTRVARTRYVRFVL</sequence>
<gene>
    <name evidence="3" type="ORF">GWK16_02460</name>
</gene>
<feature type="compositionally biased region" description="Basic residues" evidence="1">
    <location>
        <begin position="12"/>
        <end position="21"/>
    </location>
</feature>
<evidence type="ECO:0000313" key="4">
    <source>
        <dbReference type="Proteomes" id="UP000548582"/>
    </source>
</evidence>
<evidence type="ECO:0000259" key="2">
    <source>
        <dbReference type="Pfam" id="PF13400"/>
    </source>
</evidence>
<evidence type="ECO:0000313" key="3">
    <source>
        <dbReference type="EMBL" id="NMJ40088.1"/>
    </source>
</evidence>
<reference evidence="3 4" key="1">
    <citation type="submission" date="2020-03" db="EMBL/GenBank/DDBJ databases">
        <authorList>
            <person name="Sun Q."/>
        </authorList>
    </citation>
    <scope>NUCLEOTIDE SEQUENCE [LARGE SCALE GENOMIC DNA]</scope>
    <source>
        <strain evidence="3 4">JC162</strain>
    </source>
</reference>